<protein>
    <submittedName>
        <fullName evidence="7">Probable trypsin-like serine protease</fullName>
    </submittedName>
</protein>
<name>B8CC06_THAPS</name>
<dbReference type="InterPro" id="IPR009003">
    <property type="entry name" value="Peptidase_S1_PA"/>
</dbReference>
<evidence type="ECO:0000259" key="6">
    <source>
        <dbReference type="PROSITE" id="PS50240"/>
    </source>
</evidence>
<evidence type="ECO:0000256" key="2">
    <source>
        <dbReference type="ARBA" id="ARBA00023026"/>
    </source>
</evidence>
<evidence type="ECO:0000313" key="7">
    <source>
        <dbReference type="EMBL" id="EED88874.1"/>
    </source>
</evidence>
<dbReference type="Pfam" id="PF00089">
    <property type="entry name" value="Trypsin"/>
    <property type="match status" value="1"/>
</dbReference>
<comment type="similarity">
    <text evidence="1">Belongs to the peptidase S1 family.</text>
</comment>
<dbReference type="KEGG" id="tps:THAPSDRAFT_269726"/>
<dbReference type="PRINTS" id="PR00722">
    <property type="entry name" value="CHYMOTRYPSIN"/>
</dbReference>
<keyword evidence="2" id="KW-0843">Virulence</keyword>
<dbReference type="AlphaFoldDB" id="B8CC06"/>
<evidence type="ECO:0000256" key="1">
    <source>
        <dbReference type="ARBA" id="ARBA00007664"/>
    </source>
</evidence>
<dbReference type="PaxDb" id="35128-Thaps269726"/>
<reference evidence="7 8" key="2">
    <citation type="journal article" date="2008" name="Nature">
        <title>The Phaeodactylum genome reveals the evolutionary history of diatom genomes.</title>
        <authorList>
            <person name="Bowler C."/>
            <person name="Allen A.E."/>
            <person name="Badger J.H."/>
            <person name="Grimwood J."/>
            <person name="Jabbari K."/>
            <person name="Kuo A."/>
            <person name="Maheswari U."/>
            <person name="Martens C."/>
            <person name="Maumus F."/>
            <person name="Otillar R.P."/>
            <person name="Rayko E."/>
            <person name="Salamov A."/>
            <person name="Vandepoele K."/>
            <person name="Beszteri B."/>
            <person name="Gruber A."/>
            <person name="Heijde M."/>
            <person name="Katinka M."/>
            <person name="Mock T."/>
            <person name="Valentin K."/>
            <person name="Verret F."/>
            <person name="Berges J.A."/>
            <person name="Brownlee C."/>
            <person name="Cadoret J.P."/>
            <person name="Chiovitti A."/>
            <person name="Choi C.J."/>
            <person name="Coesel S."/>
            <person name="De Martino A."/>
            <person name="Detter J.C."/>
            <person name="Durkin C."/>
            <person name="Falciatore A."/>
            <person name="Fournet J."/>
            <person name="Haruta M."/>
            <person name="Huysman M.J."/>
            <person name="Jenkins B.D."/>
            <person name="Jiroutova K."/>
            <person name="Jorgensen R.E."/>
            <person name="Joubert Y."/>
            <person name="Kaplan A."/>
            <person name="Kroger N."/>
            <person name="Kroth P.G."/>
            <person name="La Roche J."/>
            <person name="Lindquist E."/>
            <person name="Lommer M."/>
            <person name="Martin-Jezequel V."/>
            <person name="Lopez P.J."/>
            <person name="Lucas S."/>
            <person name="Mangogna M."/>
            <person name="McGinnis K."/>
            <person name="Medlin L.K."/>
            <person name="Montsant A."/>
            <person name="Oudot-Le Secq M.P."/>
            <person name="Napoli C."/>
            <person name="Obornik M."/>
            <person name="Parker M.S."/>
            <person name="Petit J.L."/>
            <person name="Porcel B.M."/>
            <person name="Poulsen N."/>
            <person name="Robison M."/>
            <person name="Rychlewski L."/>
            <person name="Rynearson T.A."/>
            <person name="Schmutz J."/>
            <person name="Shapiro H."/>
            <person name="Siaut M."/>
            <person name="Stanley M."/>
            <person name="Sussman M.R."/>
            <person name="Taylor A.R."/>
            <person name="Vardi A."/>
            <person name="von Dassow P."/>
            <person name="Vyverman W."/>
            <person name="Willis A."/>
            <person name="Wyrwicz L.S."/>
            <person name="Rokhsar D.S."/>
            <person name="Weissenbach J."/>
            <person name="Armbrust E.V."/>
            <person name="Green B.R."/>
            <person name="Van de Peer Y."/>
            <person name="Grigoriev I.V."/>
        </authorList>
    </citation>
    <scope>NUCLEOTIDE SEQUENCE [LARGE SCALE GENOMIC DNA]</scope>
    <source>
        <strain evidence="7 8">CCMP1335</strain>
    </source>
</reference>
<reference evidence="7 8" key="1">
    <citation type="journal article" date="2004" name="Science">
        <title>The genome of the diatom Thalassiosira pseudonana: ecology, evolution, and metabolism.</title>
        <authorList>
            <person name="Armbrust E.V."/>
            <person name="Berges J.A."/>
            <person name="Bowler C."/>
            <person name="Green B.R."/>
            <person name="Martinez D."/>
            <person name="Putnam N.H."/>
            <person name="Zhou S."/>
            <person name="Allen A.E."/>
            <person name="Apt K.E."/>
            <person name="Bechner M."/>
            <person name="Brzezinski M.A."/>
            <person name="Chaal B.K."/>
            <person name="Chiovitti A."/>
            <person name="Davis A.K."/>
            <person name="Demarest M.S."/>
            <person name="Detter J.C."/>
            <person name="Glavina T."/>
            <person name="Goodstein D."/>
            <person name="Hadi M.Z."/>
            <person name="Hellsten U."/>
            <person name="Hildebrand M."/>
            <person name="Jenkins B.D."/>
            <person name="Jurka J."/>
            <person name="Kapitonov V.V."/>
            <person name="Kroger N."/>
            <person name="Lau W.W."/>
            <person name="Lane T.W."/>
            <person name="Larimer F.W."/>
            <person name="Lippmeier J.C."/>
            <person name="Lucas S."/>
            <person name="Medina M."/>
            <person name="Montsant A."/>
            <person name="Obornik M."/>
            <person name="Parker M.S."/>
            <person name="Palenik B."/>
            <person name="Pazour G.J."/>
            <person name="Richardson P.M."/>
            <person name="Rynearson T.A."/>
            <person name="Saito M.A."/>
            <person name="Schwartz D.C."/>
            <person name="Thamatrakoln K."/>
            <person name="Valentin K."/>
            <person name="Vardi A."/>
            <person name="Wilkerson F.P."/>
            <person name="Rokhsar D.S."/>
        </authorList>
    </citation>
    <scope>NUCLEOTIDE SEQUENCE [LARGE SCALE GENOMIC DNA]</scope>
    <source>
        <strain evidence="7 8">CCMP1335</strain>
    </source>
</reference>
<dbReference type="SMART" id="SM00020">
    <property type="entry name" value="Tryp_SPc"/>
    <property type="match status" value="1"/>
</dbReference>
<organism evidence="7 8">
    <name type="scientific">Thalassiosira pseudonana</name>
    <name type="common">Marine diatom</name>
    <name type="synonym">Cyclotella nana</name>
    <dbReference type="NCBI Taxonomy" id="35128"/>
    <lineage>
        <taxon>Eukaryota</taxon>
        <taxon>Sar</taxon>
        <taxon>Stramenopiles</taxon>
        <taxon>Ochrophyta</taxon>
        <taxon>Bacillariophyta</taxon>
        <taxon>Coscinodiscophyceae</taxon>
        <taxon>Thalassiosirophycidae</taxon>
        <taxon>Thalassiosirales</taxon>
        <taxon>Thalassiosiraceae</taxon>
        <taxon>Thalassiosira</taxon>
    </lineage>
</organism>
<dbReference type="PROSITE" id="PS50240">
    <property type="entry name" value="TRYPSIN_DOM"/>
    <property type="match status" value="1"/>
</dbReference>
<dbReference type="InterPro" id="IPR043504">
    <property type="entry name" value="Peptidase_S1_PA_chymotrypsin"/>
</dbReference>
<proteinExistence type="inferred from homology"/>
<dbReference type="SUPFAM" id="SSF50494">
    <property type="entry name" value="Trypsin-like serine proteases"/>
    <property type="match status" value="1"/>
</dbReference>
<evidence type="ECO:0000313" key="8">
    <source>
        <dbReference type="Proteomes" id="UP000001449"/>
    </source>
</evidence>
<dbReference type="PANTHER" id="PTHR24276">
    <property type="entry name" value="POLYSERASE-RELATED"/>
    <property type="match status" value="1"/>
</dbReference>
<dbReference type="InParanoid" id="B8CC06"/>
<keyword evidence="3" id="KW-1015">Disulfide bond</keyword>
<dbReference type="PROSITE" id="PS00135">
    <property type="entry name" value="TRYPSIN_SER"/>
    <property type="match status" value="1"/>
</dbReference>
<evidence type="ECO:0000256" key="4">
    <source>
        <dbReference type="RuleBase" id="RU363034"/>
    </source>
</evidence>
<dbReference type="EMBL" id="CM000649">
    <property type="protein sequence ID" value="EED88874.1"/>
    <property type="molecule type" value="Genomic_DNA"/>
</dbReference>
<feature type="compositionally biased region" description="Low complexity" evidence="5">
    <location>
        <begin position="53"/>
        <end position="81"/>
    </location>
</feature>
<feature type="compositionally biased region" description="Polar residues" evidence="5">
    <location>
        <begin position="217"/>
        <end position="230"/>
    </location>
</feature>
<keyword evidence="8" id="KW-1185">Reference proteome</keyword>
<dbReference type="GeneID" id="7451627"/>
<dbReference type="InterPro" id="IPR033116">
    <property type="entry name" value="TRYPSIN_SER"/>
</dbReference>
<dbReference type="HOGENOM" id="CLU_006842_0_0_1"/>
<evidence type="ECO:0000256" key="3">
    <source>
        <dbReference type="ARBA" id="ARBA00023157"/>
    </source>
</evidence>
<sequence>MEMNSRSHDGGPTHRSGVDTIDSSLRQRREMSKVRVPLHSHLQDLQTDGRYPSPSSESGSSSTVLSNSSSESASSRSSGSSNKGATPNPRIIGGSPPPNTNRYPYMVSLTYFGSHLCGGSLIAPDIILSAAHCAGYASSIELGRFDRTTGIPLTTDASLNQTIDYSSPNYGFDTEYYESIEVAYEIKHPSYNPDTVNNDFLLVKLIHPTTIQNHPLATLNSDPNIPTSSGEELHTMGWGDTDVDPDVFTPSATLLTVLLNYVPNYECVVKEGYVITSFDIPSVTDNMLCAMDLPNGNVAADTINDVDQDTCQGDSGSPIVLSKSDSWEDDVQVGVVSWGIGCTSPVFPGVYSRISSQYDWIKETVCEHS</sequence>
<dbReference type="PROSITE" id="PS00134">
    <property type="entry name" value="TRYPSIN_HIS"/>
    <property type="match status" value="1"/>
</dbReference>
<feature type="compositionally biased region" description="Basic and acidic residues" evidence="5">
    <location>
        <begin position="1"/>
        <end position="12"/>
    </location>
</feature>
<feature type="region of interest" description="Disordered" evidence="5">
    <location>
        <begin position="217"/>
        <end position="238"/>
    </location>
</feature>
<feature type="region of interest" description="Disordered" evidence="5">
    <location>
        <begin position="1"/>
        <end position="98"/>
    </location>
</feature>
<dbReference type="eggNOG" id="KOG3627">
    <property type="taxonomic scope" value="Eukaryota"/>
</dbReference>
<dbReference type="STRING" id="35128.B8CC06"/>
<dbReference type="GO" id="GO:0004252">
    <property type="term" value="F:serine-type endopeptidase activity"/>
    <property type="evidence" value="ECO:0000318"/>
    <property type="project" value="GO_Central"/>
</dbReference>
<keyword evidence="4" id="KW-0378">Hydrolase</keyword>
<dbReference type="InterPro" id="IPR001254">
    <property type="entry name" value="Trypsin_dom"/>
</dbReference>
<dbReference type="InterPro" id="IPR018114">
    <property type="entry name" value="TRYPSIN_HIS"/>
</dbReference>
<evidence type="ECO:0000256" key="5">
    <source>
        <dbReference type="SAM" id="MobiDB-lite"/>
    </source>
</evidence>
<dbReference type="GO" id="GO:0006508">
    <property type="term" value="P:proteolysis"/>
    <property type="evidence" value="ECO:0007669"/>
    <property type="project" value="UniProtKB-KW"/>
</dbReference>
<feature type="domain" description="Peptidase S1" evidence="6">
    <location>
        <begin position="91"/>
        <end position="366"/>
    </location>
</feature>
<feature type="non-terminal residue" evidence="7">
    <location>
        <position position="1"/>
    </location>
</feature>
<keyword evidence="4" id="KW-0645">Protease</keyword>
<dbReference type="Proteomes" id="UP000001449">
    <property type="component" value="Chromosome 14"/>
</dbReference>
<dbReference type="OMA" id="RECNCHY"/>
<dbReference type="Gene3D" id="2.40.10.10">
    <property type="entry name" value="Trypsin-like serine proteases"/>
    <property type="match status" value="1"/>
</dbReference>
<dbReference type="CDD" id="cd00190">
    <property type="entry name" value="Tryp_SPc"/>
    <property type="match status" value="1"/>
</dbReference>
<dbReference type="InterPro" id="IPR001314">
    <property type="entry name" value="Peptidase_S1A"/>
</dbReference>
<accession>B8CC06</accession>
<dbReference type="InterPro" id="IPR050430">
    <property type="entry name" value="Peptidase_S1"/>
</dbReference>
<gene>
    <name evidence="7" type="ORF">THAPSDRAFT_269726</name>
</gene>
<dbReference type="PANTHER" id="PTHR24276:SF91">
    <property type="entry name" value="AT26814P-RELATED"/>
    <property type="match status" value="1"/>
</dbReference>
<dbReference type="FunFam" id="2.40.10.10:FF:000458">
    <property type="entry name" value="Probable trypsin-like serine protease"/>
    <property type="match status" value="1"/>
</dbReference>
<dbReference type="RefSeq" id="XP_002293865.1">
    <property type="nucleotide sequence ID" value="XM_002293829.1"/>
</dbReference>
<keyword evidence="4" id="KW-0720">Serine protease</keyword>